<dbReference type="InterPro" id="IPR001019">
    <property type="entry name" value="Gprotein_alpha_su"/>
</dbReference>
<feature type="compositionally biased region" description="Polar residues" evidence="16">
    <location>
        <begin position="200"/>
        <end position="209"/>
    </location>
</feature>
<dbReference type="SUPFAM" id="SSF52540">
    <property type="entry name" value="P-loop containing nucleoside triphosphate hydrolases"/>
    <property type="match status" value="1"/>
</dbReference>
<dbReference type="FunFam" id="1.10.400.10:FF:000015">
    <property type="entry name" value="G protein alpha subunit"/>
    <property type="match status" value="1"/>
</dbReference>
<dbReference type="InterPro" id="IPR002975">
    <property type="entry name" value="Fungi_Gprotein_alpha"/>
</dbReference>
<feature type="compositionally biased region" description="Acidic residues" evidence="16">
    <location>
        <begin position="187"/>
        <end position="199"/>
    </location>
</feature>
<dbReference type="FunFam" id="3.40.50.300:FF:000563">
    <property type="entry name" value="Guanine nucleotide-binding protein alpha subunit"/>
    <property type="match status" value="1"/>
</dbReference>
<keyword evidence="8 14" id="KW-0342">GTP-binding</keyword>
<evidence type="ECO:0000313" key="18">
    <source>
        <dbReference type="Proteomes" id="UP000000689"/>
    </source>
</evidence>
<dbReference type="SUPFAM" id="SSF47895">
    <property type="entry name" value="Transducin (alpha subunit), insertion domain"/>
    <property type="match status" value="1"/>
</dbReference>
<dbReference type="PROSITE" id="PS51882">
    <property type="entry name" value="G_ALPHA"/>
    <property type="match status" value="1"/>
</dbReference>
<keyword evidence="11" id="KW-0449">Lipoprotein</keyword>
<evidence type="ECO:0000256" key="6">
    <source>
        <dbReference type="ARBA" id="ARBA00022801"/>
    </source>
</evidence>
<feature type="binding site" evidence="14">
    <location>
        <begin position="310"/>
        <end position="316"/>
    </location>
    <ligand>
        <name>GTP</name>
        <dbReference type="ChEBI" id="CHEBI:37565"/>
    </ligand>
</feature>
<evidence type="ECO:0000313" key="17">
    <source>
        <dbReference type="EMBL" id="CCK73440.1"/>
    </source>
</evidence>
<evidence type="ECO:0000256" key="5">
    <source>
        <dbReference type="ARBA" id="ARBA00022741"/>
    </source>
</evidence>
<dbReference type="GO" id="GO:0000743">
    <property type="term" value="P:nuclear migration involved in conjugation with cellular fusion"/>
    <property type="evidence" value="ECO:0007669"/>
    <property type="project" value="EnsemblFungi"/>
</dbReference>
<feature type="binding site" evidence="14">
    <location>
        <begin position="404"/>
        <end position="407"/>
    </location>
    <ligand>
        <name>GTP</name>
        <dbReference type="ChEBI" id="CHEBI:37565"/>
    </ligand>
</feature>
<feature type="binding site" evidence="14">
    <location>
        <position position="460"/>
    </location>
    <ligand>
        <name>GTP</name>
        <dbReference type="ChEBI" id="CHEBI:37565"/>
    </ligand>
</feature>
<evidence type="ECO:0000256" key="7">
    <source>
        <dbReference type="ARBA" id="ARBA00022842"/>
    </source>
</evidence>
<evidence type="ECO:0000256" key="4">
    <source>
        <dbReference type="ARBA" id="ARBA00022723"/>
    </source>
</evidence>
<dbReference type="GO" id="GO:0007186">
    <property type="term" value="P:G protein-coupled receptor signaling pathway"/>
    <property type="evidence" value="ECO:0007669"/>
    <property type="project" value="InterPro"/>
</dbReference>
<dbReference type="EMBL" id="HE580273">
    <property type="protein sequence ID" value="CCK73440.1"/>
    <property type="molecule type" value="Genomic_DNA"/>
</dbReference>
<feature type="region of interest" description="Disordered" evidence="16">
    <location>
        <begin position="157"/>
        <end position="209"/>
    </location>
</feature>
<dbReference type="CDD" id="cd00066">
    <property type="entry name" value="G-alpha"/>
    <property type="match status" value="1"/>
</dbReference>
<dbReference type="STRING" id="1071378.J7SBN8"/>
<dbReference type="RefSeq" id="XP_003980116.1">
    <property type="nucleotide sequence ID" value="XM_003980067.1"/>
</dbReference>
<dbReference type="OrthoDB" id="5817230at2759"/>
<evidence type="ECO:0000256" key="1">
    <source>
        <dbReference type="ARBA" id="ARBA00001946"/>
    </source>
</evidence>
<dbReference type="Gene3D" id="3.40.50.300">
    <property type="entry name" value="P-loop containing nucleotide triphosphate hydrolases"/>
    <property type="match status" value="2"/>
</dbReference>
<dbReference type="GO" id="GO:0046872">
    <property type="term" value="F:metal ion binding"/>
    <property type="evidence" value="ECO:0007669"/>
    <property type="project" value="UniProtKB-KW"/>
</dbReference>
<protein>
    <recommendedName>
        <fullName evidence="12">Guanine nucleotide-binding protein alpha-1 subunit</fullName>
    </recommendedName>
    <alternativeName>
        <fullName evidence="13">GP1-alpha</fullName>
    </alternativeName>
</protein>
<keyword evidence="18" id="KW-1185">Reference proteome</keyword>
<dbReference type="InterPro" id="IPR011025">
    <property type="entry name" value="GproteinA_insert"/>
</dbReference>
<organism evidence="17 18">
    <name type="scientific">Naumovozyma dairenensis (strain ATCC 10597 / BCRC 20456 / CBS 421 / NBRC 0211 / NRRL Y-12639)</name>
    <name type="common">Saccharomyces dairenensis</name>
    <dbReference type="NCBI Taxonomy" id="1071378"/>
    <lineage>
        <taxon>Eukaryota</taxon>
        <taxon>Fungi</taxon>
        <taxon>Dikarya</taxon>
        <taxon>Ascomycota</taxon>
        <taxon>Saccharomycotina</taxon>
        <taxon>Saccharomycetes</taxon>
        <taxon>Saccharomycetales</taxon>
        <taxon>Saccharomycetaceae</taxon>
        <taxon>Naumovozyma</taxon>
    </lineage>
</organism>
<evidence type="ECO:0000256" key="8">
    <source>
        <dbReference type="ARBA" id="ARBA00023134"/>
    </source>
</evidence>
<keyword evidence="2" id="KW-0589">Pheromone response</keyword>
<evidence type="ECO:0000256" key="15">
    <source>
        <dbReference type="PIRSR" id="PIRSR601019-2"/>
    </source>
</evidence>
<dbReference type="GO" id="GO:0031683">
    <property type="term" value="F:G-protein beta/gamma-subunit complex binding"/>
    <property type="evidence" value="ECO:0007669"/>
    <property type="project" value="InterPro"/>
</dbReference>
<dbReference type="PANTHER" id="PTHR10218">
    <property type="entry name" value="GTP-BINDING PROTEIN ALPHA SUBUNIT"/>
    <property type="match status" value="1"/>
</dbReference>
<proteinExistence type="predicted"/>
<dbReference type="GO" id="GO:0031681">
    <property type="term" value="F:G-protein beta-subunit binding"/>
    <property type="evidence" value="ECO:0007669"/>
    <property type="project" value="EnsemblFungi"/>
</dbReference>
<dbReference type="HOGENOM" id="CLU_014184_2_0_1"/>
<dbReference type="GO" id="GO:0000750">
    <property type="term" value="P:pheromone-dependent signal transduction involved in conjugation with cellular fusion"/>
    <property type="evidence" value="ECO:0007669"/>
    <property type="project" value="EnsemblFungi"/>
</dbReference>
<keyword evidence="7 15" id="KW-0460">Magnesium</keyword>
<dbReference type="AlphaFoldDB" id="J7SBN8"/>
<dbReference type="Gene3D" id="1.10.400.10">
    <property type="entry name" value="GI Alpha 1, domain 2-like"/>
    <property type="match status" value="1"/>
</dbReference>
<evidence type="ECO:0000256" key="10">
    <source>
        <dbReference type="ARBA" id="ARBA00023224"/>
    </source>
</evidence>
<dbReference type="GO" id="GO:0005768">
    <property type="term" value="C:endosome"/>
    <property type="evidence" value="ECO:0007669"/>
    <property type="project" value="EnsemblFungi"/>
</dbReference>
<keyword evidence="9" id="KW-0564">Palmitate</keyword>
<dbReference type="GO" id="GO:0006109">
    <property type="term" value="P:regulation of carbohydrate metabolic process"/>
    <property type="evidence" value="ECO:0007669"/>
    <property type="project" value="EnsemblFungi"/>
</dbReference>
<dbReference type="OMA" id="QVIWADA"/>
<keyword evidence="6" id="KW-0378">Hydrolase</keyword>
<sequence length="488" mass="56164">MGCSASTQIIEDENDPFLQNQRVNDVIEQSLQMEKQRDKNEIKLLLLGAGESGKSTVLKQLKLLHQGGFTNQERLQYSQVIWADAIQSMKILIIQARKLGIPLNCDDSKSELFQLKRILMRVKALDFIDAGTAGGSDFLNDYVLKYSERYEMKRRVQSTGQAKAFDEEGIEQRRKQMSNSSSNPNDLDIEEEEEEELTEDNANVDGNNNLDFQEISKNLNESGNDTMFIKKDSKHVQQQNQKSTRVPSVTRITKKQIAHAIKELWTKDKGIKQCFARANEFQLEGSAAYYFDNIEKFAQSNYVCSDEDILKGRIKTTGITETEFHIGSSKFKVLDAGGQRSERKKWIHSFQGITAVLFVLAMSEYDQMLFEDERVNRMHESIMLFDTLLNSKWFRDTPFILFLNKIDIFDEKVKKMPIRKYFPDYQGRVGDSEAGIKYFEKIFLSLNRSNKPIYVKRTCATDPQTMKFVLSAVTDLIIQQNLKKSGII</sequence>
<evidence type="ECO:0000256" key="9">
    <source>
        <dbReference type="ARBA" id="ARBA00023139"/>
    </source>
</evidence>
<dbReference type="SMART" id="SM00275">
    <property type="entry name" value="G_alpha"/>
    <property type="match status" value="1"/>
</dbReference>
<dbReference type="GO" id="GO:0003924">
    <property type="term" value="F:GTPase activity"/>
    <property type="evidence" value="ECO:0007669"/>
    <property type="project" value="EnsemblFungi"/>
</dbReference>
<dbReference type="GO" id="GO:0001664">
    <property type="term" value="F:G protein-coupled receptor binding"/>
    <property type="evidence" value="ECO:0007669"/>
    <property type="project" value="InterPro"/>
</dbReference>
<keyword evidence="4 15" id="KW-0479">Metal-binding</keyword>
<evidence type="ECO:0000256" key="13">
    <source>
        <dbReference type="ARBA" id="ARBA00078004"/>
    </source>
</evidence>
<evidence type="ECO:0000256" key="2">
    <source>
        <dbReference type="ARBA" id="ARBA00022507"/>
    </source>
</evidence>
<evidence type="ECO:0000256" key="11">
    <source>
        <dbReference type="ARBA" id="ARBA00023288"/>
    </source>
</evidence>
<evidence type="ECO:0000256" key="16">
    <source>
        <dbReference type="SAM" id="MobiDB-lite"/>
    </source>
</evidence>
<name>J7SBN8_NAUDC</name>
<evidence type="ECO:0000256" key="14">
    <source>
        <dbReference type="PIRSR" id="PIRSR601019-1"/>
    </source>
</evidence>
<keyword evidence="5 14" id="KW-0547">Nucleotide-binding</keyword>
<evidence type="ECO:0000256" key="3">
    <source>
        <dbReference type="ARBA" id="ARBA00022707"/>
    </source>
</evidence>
<dbReference type="PANTHER" id="PTHR10218:SF302">
    <property type="entry name" value="GUANINE NUCLEOTIDE-BINDING PROTEIN ALPHA-5 SUBUNIT"/>
    <property type="match status" value="1"/>
</dbReference>
<accession>J7SBN8</accession>
<reference evidence="17 18" key="1">
    <citation type="journal article" date="2011" name="Proc. Natl. Acad. Sci. U.S.A.">
        <title>Evolutionary erosion of yeast sex chromosomes by mating-type switching accidents.</title>
        <authorList>
            <person name="Gordon J.L."/>
            <person name="Armisen D."/>
            <person name="Proux-Wera E."/>
            <person name="Oheigeartaigh S.S."/>
            <person name="Byrne K.P."/>
            <person name="Wolfe K.H."/>
        </authorList>
    </citation>
    <scope>NUCLEOTIDE SEQUENCE [LARGE SCALE GENOMIC DNA]</scope>
    <source>
        <strain evidence="18">ATCC 10597 / BCRC 20456 / CBS 421 / NBRC 0211 / NRRL Y-12639</strain>
    </source>
</reference>
<dbReference type="Proteomes" id="UP000000689">
    <property type="component" value="Chromosome 7"/>
</dbReference>
<dbReference type="Pfam" id="PF00503">
    <property type="entry name" value="G-alpha"/>
    <property type="match status" value="1"/>
</dbReference>
<comment type="cofactor">
    <cofactor evidence="1">
        <name>Mg(2+)</name>
        <dbReference type="ChEBI" id="CHEBI:18420"/>
    </cofactor>
</comment>
<dbReference type="GeneID" id="13926919"/>
<dbReference type="PRINTS" id="PR00318">
    <property type="entry name" value="GPROTEINA"/>
</dbReference>
<gene>
    <name evidence="17" type="primary">NDAI0G04550</name>
    <name evidence="17" type="ordered locus">NDAI_0G04550</name>
</gene>
<feature type="compositionally biased region" description="Basic and acidic residues" evidence="16">
    <location>
        <begin position="164"/>
        <end position="174"/>
    </location>
</feature>
<dbReference type="GO" id="GO:0005525">
    <property type="term" value="F:GTP binding"/>
    <property type="evidence" value="ECO:0007669"/>
    <property type="project" value="UniProtKB-KW"/>
</dbReference>
<keyword evidence="10" id="KW-0807">Transducer</keyword>
<dbReference type="eggNOG" id="KOG0082">
    <property type="taxonomic scope" value="Eukaryota"/>
</dbReference>
<dbReference type="GO" id="GO:0000742">
    <property type="term" value="P:karyogamy involved in conjugation with cellular fusion"/>
    <property type="evidence" value="ECO:0007669"/>
    <property type="project" value="EnsemblFungi"/>
</dbReference>
<dbReference type="PRINTS" id="PR01241">
    <property type="entry name" value="GPROTEINAFNG"/>
</dbReference>
<dbReference type="GO" id="GO:0005834">
    <property type="term" value="C:heterotrimeric G-protein complex"/>
    <property type="evidence" value="ECO:0007669"/>
    <property type="project" value="EnsemblFungi"/>
</dbReference>
<feature type="binding site" evidence="15">
    <location>
        <position position="316"/>
    </location>
    <ligand>
        <name>Mg(2+)</name>
        <dbReference type="ChEBI" id="CHEBI:18420"/>
    </ligand>
</feature>
<dbReference type="InterPro" id="IPR027417">
    <property type="entry name" value="P-loop_NTPase"/>
</dbReference>
<dbReference type="KEGG" id="ndi:NDAI_0G04550"/>
<feature type="binding site" evidence="14">
    <location>
        <begin position="335"/>
        <end position="339"/>
    </location>
    <ligand>
        <name>GTP</name>
        <dbReference type="ChEBI" id="CHEBI:37565"/>
    </ligand>
</feature>
<keyword evidence="3" id="KW-0519">Myristate</keyword>
<evidence type="ECO:0000256" key="12">
    <source>
        <dbReference type="ARBA" id="ARBA00074745"/>
    </source>
</evidence>